<dbReference type="AlphaFoldDB" id="A0A3P3W8R4"/>
<proteinExistence type="inferred from homology"/>
<comment type="caution">
    <text evidence="17">The sequence shown here is derived from an EMBL/GenBank/DDBJ whole genome shotgun (WGS) entry which is preliminary data.</text>
</comment>
<dbReference type="InterPro" id="IPR050116">
    <property type="entry name" value="DNA_polymerase-Y"/>
</dbReference>
<keyword evidence="18" id="KW-1185">Reference proteome</keyword>
<feature type="site" description="Substrate discrimination" evidence="15">
    <location>
        <position position="15"/>
    </location>
</feature>
<organism evidence="17 18">
    <name type="scientific">Flavobacterium macacae</name>
    <dbReference type="NCBI Taxonomy" id="2488993"/>
    <lineage>
        <taxon>Bacteria</taxon>
        <taxon>Pseudomonadati</taxon>
        <taxon>Bacteroidota</taxon>
        <taxon>Flavobacteriia</taxon>
        <taxon>Flavobacteriales</taxon>
        <taxon>Flavobacteriaceae</taxon>
        <taxon>Flavobacterium</taxon>
    </lineage>
</organism>
<dbReference type="GO" id="GO:0009432">
    <property type="term" value="P:SOS response"/>
    <property type="evidence" value="ECO:0007669"/>
    <property type="project" value="TreeGrafter"/>
</dbReference>
<comment type="function">
    <text evidence="15">Poorly processive, error-prone DNA polymerase involved in untargeted mutagenesis. Copies undamaged DNA at stalled replication forks, which arise in vivo from mismatched or misaligned primer ends. These misaligned primers can be extended by PolIV. Exhibits no 3'-5' exonuclease (proofreading) activity. May be involved in translesional synthesis, in conjunction with the beta clamp from PolIII.</text>
</comment>
<dbReference type="Proteomes" id="UP000271937">
    <property type="component" value="Unassembled WGS sequence"/>
</dbReference>
<comment type="cofactor">
    <cofactor evidence="15">
        <name>Mg(2+)</name>
        <dbReference type="ChEBI" id="CHEBI:18420"/>
    </cofactor>
    <text evidence="15">Binds 2 magnesium ions per subunit.</text>
</comment>
<dbReference type="SUPFAM" id="SSF56672">
    <property type="entry name" value="DNA/RNA polymerases"/>
    <property type="match status" value="1"/>
</dbReference>
<evidence type="ECO:0000256" key="11">
    <source>
        <dbReference type="ARBA" id="ARBA00022932"/>
    </source>
</evidence>
<dbReference type="EC" id="2.7.7.7" evidence="15"/>
<keyword evidence="10 15" id="KW-0460">Magnesium</keyword>
<gene>
    <name evidence="15" type="primary">dinB</name>
    <name evidence="17" type="ORF">EG849_09680</name>
</gene>
<dbReference type="InterPro" id="IPR001126">
    <property type="entry name" value="UmuC"/>
</dbReference>
<evidence type="ECO:0000256" key="9">
    <source>
        <dbReference type="ARBA" id="ARBA00022763"/>
    </source>
</evidence>
<evidence type="ECO:0000256" key="7">
    <source>
        <dbReference type="ARBA" id="ARBA00022705"/>
    </source>
</evidence>
<dbReference type="NCBIfam" id="NF002677">
    <property type="entry name" value="PRK02406.1"/>
    <property type="match status" value="1"/>
</dbReference>
<evidence type="ECO:0000259" key="16">
    <source>
        <dbReference type="PROSITE" id="PS50173"/>
    </source>
</evidence>
<evidence type="ECO:0000256" key="8">
    <source>
        <dbReference type="ARBA" id="ARBA00022723"/>
    </source>
</evidence>
<comment type="subunit">
    <text evidence="15">Monomer.</text>
</comment>
<dbReference type="InterPro" id="IPR036775">
    <property type="entry name" value="DNA_pol_Y-fam_lit_finger_sf"/>
</dbReference>
<name>A0A3P3W8R4_9FLAO</name>
<dbReference type="PANTHER" id="PTHR11076">
    <property type="entry name" value="DNA REPAIR POLYMERASE UMUC / TRANSFERASE FAMILY MEMBER"/>
    <property type="match status" value="1"/>
</dbReference>
<dbReference type="InterPro" id="IPR022880">
    <property type="entry name" value="DNApol_IV"/>
</dbReference>
<dbReference type="GO" id="GO:0042276">
    <property type="term" value="P:error-prone translesion synthesis"/>
    <property type="evidence" value="ECO:0007669"/>
    <property type="project" value="TreeGrafter"/>
</dbReference>
<comment type="subcellular location">
    <subcellularLocation>
        <location evidence="1 15">Cytoplasm</location>
    </subcellularLocation>
</comment>
<feature type="active site" evidence="15">
    <location>
        <position position="104"/>
    </location>
</feature>
<dbReference type="Gene3D" id="3.30.1490.100">
    <property type="entry name" value="DNA polymerase, Y-family, little finger domain"/>
    <property type="match status" value="1"/>
</dbReference>
<feature type="domain" description="UmuC" evidence="16">
    <location>
        <begin position="6"/>
        <end position="184"/>
    </location>
</feature>
<dbReference type="GO" id="GO:0005829">
    <property type="term" value="C:cytosol"/>
    <property type="evidence" value="ECO:0007669"/>
    <property type="project" value="TreeGrafter"/>
</dbReference>
<evidence type="ECO:0000256" key="13">
    <source>
        <dbReference type="ARBA" id="ARBA00023204"/>
    </source>
</evidence>
<dbReference type="PANTHER" id="PTHR11076:SF33">
    <property type="entry name" value="DNA POLYMERASE KAPPA"/>
    <property type="match status" value="1"/>
</dbReference>
<dbReference type="InterPro" id="IPR043502">
    <property type="entry name" value="DNA/RNA_pol_sf"/>
</dbReference>
<dbReference type="InterPro" id="IPR053848">
    <property type="entry name" value="IMS_HHH_1"/>
</dbReference>
<dbReference type="Gene3D" id="3.40.1170.60">
    <property type="match status" value="1"/>
</dbReference>
<accession>A0A3P3W8R4</accession>
<dbReference type="OrthoDB" id="9808813at2"/>
<dbReference type="Pfam" id="PF21999">
    <property type="entry name" value="IMS_HHH_1"/>
    <property type="match status" value="1"/>
</dbReference>
<keyword evidence="3 15" id="KW-0515">Mutator protein</keyword>
<keyword evidence="5 15" id="KW-0808">Transferase</keyword>
<evidence type="ECO:0000256" key="6">
    <source>
        <dbReference type="ARBA" id="ARBA00022695"/>
    </source>
</evidence>
<dbReference type="GO" id="GO:0000287">
    <property type="term" value="F:magnesium ion binding"/>
    <property type="evidence" value="ECO:0007669"/>
    <property type="project" value="UniProtKB-UniRule"/>
</dbReference>
<comment type="catalytic activity">
    <reaction evidence="14 15">
        <text>DNA(n) + a 2'-deoxyribonucleoside 5'-triphosphate = DNA(n+1) + diphosphate</text>
        <dbReference type="Rhea" id="RHEA:22508"/>
        <dbReference type="Rhea" id="RHEA-COMP:17339"/>
        <dbReference type="Rhea" id="RHEA-COMP:17340"/>
        <dbReference type="ChEBI" id="CHEBI:33019"/>
        <dbReference type="ChEBI" id="CHEBI:61560"/>
        <dbReference type="ChEBI" id="CHEBI:173112"/>
        <dbReference type="EC" id="2.7.7.7"/>
    </reaction>
</comment>
<keyword evidence="11 15" id="KW-0239">DNA-directed DNA polymerase</keyword>
<dbReference type="Pfam" id="PF11799">
    <property type="entry name" value="IMS_C"/>
    <property type="match status" value="1"/>
</dbReference>
<dbReference type="HAMAP" id="MF_01113">
    <property type="entry name" value="DNApol_IV"/>
    <property type="match status" value="1"/>
</dbReference>
<evidence type="ECO:0000256" key="4">
    <source>
        <dbReference type="ARBA" id="ARBA00022490"/>
    </source>
</evidence>
<dbReference type="GO" id="GO:0003684">
    <property type="term" value="F:damaged DNA binding"/>
    <property type="evidence" value="ECO:0007669"/>
    <property type="project" value="InterPro"/>
</dbReference>
<dbReference type="GO" id="GO:0003887">
    <property type="term" value="F:DNA-directed DNA polymerase activity"/>
    <property type="evidence" value="ECO:0007669"/>
    <property type="project" value="UniProtKB-UniRule"/>
</dbReference>
<dbReference type="GO" id="GO:0006261">
    <property type="term" value="P:DNA-templated DNA replication"/>
    <property type="evidence" value="ECO:0007669"/>
    <property type="project" value="UniProtKB-UniRule"/>
</dbReference>
<comment type="similarity">
    <text evidence="2 15">Belongs to the DNA polymerase type-Y family.</text>
</comment>
<feature type="binding site" evidence="15">
    <location>
        <position position="103"/>
    </location>
    <ligand>
        <name>Mg(2+)</name>
        <dbReference type="ChEBI" id="CHEBI:18420"/>
    </ligand>
</feature>
<dbReference type="InterPro" id="IPR017961">
    <property type="entry name" value="DNA_pol_Y-fam_little_finger"/>
</dbReference>
<reference evidence="17 18" key="1">
    <citation type="submission" date="2018-11" db="EMBL/GenBank/DDBJ databases">
        <title>Flavobacterium sp. nov., YIM 102600 draft genome.</title>
        <authorList>
            <person name="Li G."/>
            <person name="Jiang Y."/>
        </authorList>
    </citation>
    <scope>NUCLEOTIDE SEQUENCE [LARGE SCALE GENOMIC DNA]</scope>
    <source>
        <strain evidence="17 18">YIM 102600</strain>
    </source>
</reference>
<dbReference type="Pfam" id="PF00817">
    <property type="entry name" value="IMS"/>
    <property type="match status" value="1"/>
</dbReference>
<keyword evidence="13 15" id="KW-0234">DNA repair</keyword>
<evidence type="ECO:0000313" key="17">
    <source>
        <dbReference type="EMBL" id="RRJ90737.1"/>
    </source>
</evidence>
<evidence type="ECO:0000256" key="3">
    <source>
        <dbReference type="ARBA" id="ARBA00022457"/>
    </source>
</evidence>
<dbReference type="RefSeq" id="WP_125012884.1">
    <property type="nucleotide sequence ID" value="NZ_RQVR01000010.1"/>
</dbReference>
<dbReference type="SUPFAM" id="SSF100879">
    <property type="entry name" value="Lesion bypass DNA polymerase (Y-family), little finger domain"/>
    <property type="match status" value="1"/>
</dbReference>
<evidence type="ECO:0000256" key="1">
    <source>
        <dbReference type="ARBA" id="ARBA00004496"/>
    </source>
</evidence>
<keyword evidence="9 15" id="KW-0227">DNA damage</keyword>
<keyword evidence="8 15" id="KW-0479">Metal-binding</keyword>
<dbReference type="Gene3D" id="1.10.150.20">
    <property type="entry name" value="5' to 3' exonuclease, C-terminal subdomain"/>
    <property type="match status" value="1"/>
</dbReference>
<keyword evidence="6 15" id="KW-0548">Nucleotidyltransferase</keyword>
<keyword evidence="7 15" id="KW-0235">DNA replication</keyword>
<sequence length="386" mass="43716">MGARAVGHIDMDTFFASCEVLANSKLQGLPVIIGNGERGVVASCTYEARRFNVRSGMALKMAKAMCPDAILIKGDMEYYARMSRTITQIIEEKAPVVEKASIDEFYLDVTGMDKFHGTYRWMEELVQLIRRETGLPGSFALSTNKTVAKIASAESKPVGKLQITEDMVQPFLNPLPIRRIPQVGSETAALLTRIGIRTIETLARMPVRILEEQFGKNGRTIWSKANGIDNAPVEPYKEQKSISREQTFESDTIDVSMMLVLLSKMVEELAHQLREQTWLAGTVSVKIKYSDMDTQTRQSSLAYTSANHKLDAVARDLFFKLYTRRIRVRLIGITFTKLVRGTYQINMFEDTEQILKLYLAMDRMKNKHGIHAVTRGVGFDLKMRRR</sequence>
<dbReference type="CDD" id="cd03586">
    <property type="entry name" value="PolY_Pol_IV_kappa"/>
    <property type="match status" value="1"/>
</dbReference>
<dbReference type="GO" id="GO:0006281">
    <property type="term" value="P:DNA repair"/>
    <property type="evidence" value="ECO:0007669"/>
    <property type="project" value="UniProtKB-UniRule"/>
</dbReference>
<keyword evidence="4 15" id="KW-0963">Cytoplasm</keyword>
<dbReference type="Gene3D" id="3.30.70.270">
    <property type="match status" value="1"/>
</dbReference>
<evidence type="ECO:0000256" key="15">
    <source>
        <dbReference type="HAMAP-Rule" id="MF_01113"/>
    </source>
</evidence>
<evidence type="ECO:0000313" key="18">
    <source>
        <dbReference type="Proteomes" id="UP000271937"/>
    </source>
</evidence>
<evidence type="ECO:0000256" key="5">
    <source>
        <dbReference type="ARBA" id="ARBA00022679"/>
    </source>
</evidence>
<evidence type="ECO:0000256" key="14">
    <source>
        <dbReference type="ARBA" id="ARBA00049244"/>
    </source>
</evidence>
<keyword evidence="12 15" id="KW-0238">DNA-binding</keyword>
<evidence type="ECO:0000256" key="12">
    <source>
        <dbReference type="ARBA" id="ARBA00023125"/>
    </source>
</evidence>
<evidence type="ECO:0000256" key="10">
    <source>
        <dbReference type="ARBA" id="ARBA00022842"/>
    </source>
</evidence>
<protein>
    <recommendedName>
        <fullName evidence="15">DNA polymerase IV</fullName>
        <shortName evidence="15">Pol IV</shortName>
        <ecNumber evidence="15">2.7.7.7</ecNumber>
    </recommendedName>
</protein>
<dbReference type="InterPro" id="IPR043128">
    <property type="entry name" value="Rev_trsase/Diguanyl_cyclase"/>
</dbReference>
<feature type="binding site" evidence="15">
    <location>
        <position position="10"/>
    </location>
    <ligand>
        <name>Mg(2+)</name>
        <dbReference type="ChEBI" id="CHEBI:18420"/>
    </ligand>
</feature>
<dbReference type="PROSITE" id="PS50173">
    <property type="entry name" value="UMUC"/>
    <property type="match status" value="1"/>
</dbReference>
<dbReference type="EMBL" id="RQVR01000010">
    <property type="protein sequence ID" value="RRJ90737.1"/>
    <property type="molecule type" value="Genomic_DNA"/>
</dbReference>
<evidence type="ECO:0000256" key="2">
    <source>
        <dbReference type="ARBA" id="ARBA00010945"/>
    </source>
</evidence>